<dbReference type="InterPro" id="IPR003877">
    <property type="entry name" value="SPRY_dom"/>
</dbReference>
<dbReference type="Gene3D" id="3.30.40.10">
    <property type="entry name" value="Zinc/RING finger domain, C3HC4 (zinc finger)"/>
    <property type="match status" value="1"/>
</dbReference>
<evidence type="ECO:0008006" key="8">
    <source>
        <dbReference type="Google" id="ProtNLM"/>
    </source>
</evidence>
<dbReference type="InterPro" id="IPR003613">
    <property type="entry name" value="Ubox_domain"/>
</dbReference>
<keyword evidence="3" id="KW-0862">Zinc</keyword>
<evidence type="ECO:0000313" key="6">
    <source>
        <dbReference type="EMBL" id="WIA10240.1"/>
    </source>
</evidence>
<dbReference type="Pfam" id="PF25576">
    <property type="entry name" value="TPR_RNF123"/>
    <property type="match status" value="1"/>
</dbReference>
<protein>
    <recommendedName>
        <fullName evidence="8">U-box domain-containing protein</fullName>
    </recommendedName>
</protein>
<keyword evidence="7" id="KW-1185">Reference proteome</keyword>
<dbReference type="Gene3D" id="2.60.120.920">
    <property type="match status" value="1"/>
</dbReference>
<evidence type="ECO:0000256" key="3">
    <source>
        <dbReference type="ARBA" id="ARBA00022833"/>
    </source>
</evidence>
<dbReference type="SMART" id="SM00504">
    <property type="entry name" value="Ubox"/>
    <property type="match status" value="1"/>
</dbReference>
<dbReference type="InterPro" id="IPR043136">
    <property type="entry name" value="B30.2/SPRY_sf"/>
</dbReference>
<gene>
    <name evidence="6" type="ORF">OEZ85_010440</name>
</gene>
<evidence type="ECO:0000259" key="4">
    <source>
        <dbReference type="PROSITE" id="PS50188"/>
    </source>
</evidence>
<dbReference type="SUPFAM" id="SSF57850">
    <property type="entry name" value="RING/U-box"/>
    <property type="match status" value="1"/>
</dbReference>
<feature type="domain" description="B30.2/SPRY" evidence="4">
    <location>
        <begin position="1"/>
        <end position="146"/>
    </location>
</feature>
<evidence type="ECO:0000313" key="7">
    <source>
        <dbReference type="Proteomes" id="UP001244341"/>
    </source>
</evidence>
<dbReference type="PROSITE" id="PS50188">
    <property type="entry name" value="B302_SPRY"/>
    <property type="match status" value="1"/>
</dbReference>
<dbReference type="Pfam" id="PF04564">
    <property type="entry name" value="U-box"/>
    <property type="match status" value="1"/>
</dbReference>
<dbReference type="PANTHER" id="PTHR13363">
    <property type="entry name" value="RING FINGER AND SRY DOMAIN-CONTAINING"/>
    <property type="match status" value="1"/>
</dbReference>
<accession>A0ABY8TMC6</accession>
<dbReference type="InterPro" id="IPR057987">
    <property type="entry name" value="TPR_RNF123/RKP"/>
</dbReference>
<dbReference type="Proteomes" id="UP001244341">
    <property type="component" value="Chromosome 2b"/>
</dbReference>
<dbReference type="PANTHER" id="PTHR13363:SF5">
    <property type="entry name" value="E3 UBIQUITIN-PROTEIN LIGASE RNF123"/>
    <property type="match status" value="1"/>
</dbReference>
<keyword evidence="2" id="KW-0863">Zinc-finger</keyword>
<dbReference type="InterPro" id="IPR045129">
    <property type="entry name" value="RNF123/RKP/RSPRY1"/>
</dbReference>
<dbReference type="EMBL" id="CP126209">
    <property type="protein sequence ID" value="WIA10240.1"/>
    <property type="molecule type" value="Genomic_DNA"/>
</dbReference>
<dbReference type="InterPro" id="IPR013320">
    <property type="entry name" value="ConA-like_dom_sf"/>
</dbReference>
<dbReference type="SMART" id="SM00449">
    <property type="entry name" value="SPRY"/>
    <property type="match status" value="1"/>
</dbReference>
<sequence length="974" mass="104262">MTIESLGNFSSCRANVAVFKGKWMYECTVLTPGIQQIGWATIHCPFTAEEGVGDASDSYAVDGKRQRKWSVKPQPYGEPWVQGDVMGCALDLDAGSLTFYRNGTSMGVAYDRIRTMQPSLAYFPANLAYRCQVSPLLAQEFPNTAGFPYLALAVSLLRCPAVMRLLAGHGDFCPVLEGLLARKSPSPKDLQVLLPHVWWPGCKDETASEERLRASVSVITATLSKVEQCQAELMELLLATPFQQSSSSSGSAATDDDDCALLVFLRFLLQKNRSALRDVPPPGLSEPTVIMSTFFGLLQLLQPALRAAQEQGSGPLAAFPAAELLAGSGPSAEAQPVFDVPRLGGTISHLAREHPTSQLEQQPVQVLQQQQLGSSSGAAEATLLKDAWVPELLNSCMLLYAWRVGFSYKMIHSLSSSVASSSATLDELDRMIAESAEALQSSSWLLGTRKVYREELTRDVVVDYLTALRRLDEQQPGACSTAQPAGARAYVTWLCGCLNDARIANPDVQESLLQVVGLLLDHPGWRSALEEQPGHAHQLLAALLVTFDSRLWHPASGVLLKVIKDCGFGHAAFGVQPPHGSLQRLLLGLLEEGSTAPASHPTAAASPAADDAEAAEAAAAHVRGFLNKLFNTLNWTLTEFSVSVDDLHNLRGRRSILEAQNQYRRTGLMFELSVNFLRILEFTVPTHAFLGSSVNCTRLRELLQFALSHFTNGPDAHRLNELLQASQAPAAGSSGGGAAAAAGGAAAGSGAAGPPRAGAALAAAVPAYAASAMRFESSSLSERVQKPVLLAPLMGILLAIWNAHSSAAAAGGSSAAAAGAEADVLDELVQMADERFMSSLQFMQDVDWSAAFPSTPLSPSLRAFGQLLDALAAARAAHDSSAAAAPLPEEVPDEFTDPITMDIMREPVRLPDSQIVVDRSTIERHLLSSETDPFSRAPLKLQQLQPDEQLKARIQQWLAKCRQQQQPAAAAADS</sequence>
<dbReference type="PROSITE" id="PS51698">
    <property type="entry name" value="U_BOX"/>
    <property type="match status" value="1"/>
</dbReference>
<feature type="domain" description="U-box" evidence="5">
    <location>
        <begin position="890"/>
        <end position="964"/>
    </location>
</feature>
<keyword evidence="1" id="KW-0479">Metal-binding</keyword>
<dbReference type="Pfam" id="PF00622">
    <property type="entry name" value="SPRY"/>
    <property type="match status" value="1"/>
</dbReference>
<evidence type="ECO:0000259" key="5">
    <source>
        <dbReference type="PROSITE" id="PS51698"/>
    </source>
</evidence>
<reference evidence="6 7" key="1">
    <citation type="submission" date="2023-05" db="EMBL/GenBank/DDBJ databases">
        <title>A 100% complete, gapless, phased diploid assembly of the Scenedesmus obliquus UTEX 3031 genome.</title>
        <authorList>
            <person name="Biondi T.C."/>
            <person name="Hanschen E.R."/>
            <person name="Kwon T."/>
            <person name="Eng W."/>
            <person name="Kruse C.P.S."/>
            <person name="Koehler S.I."/>
            <person name="Kunde Y."/>
            <person name="Gleasner C.D."/>
            <person name="You Mak K.T."/>
            <person name="Polle J."/>
            <person name="Hovde B.T."/>
            <person name="Starkenburg S.R."/>
        </authorList>
    </citation>
    <scope>NUCLEOTIDE SEQUENCE [LARGE SCALE GENOMIC DNA]</scope>
    <source>
        <strain evidence="6 7">DOE0152z</strain>
    </source>
</reference>
<evidence type="ECO:0000256" key="2">
    <source>
        <dbReference type="ARBA" id="ARBA00022771"/>
    </source>
</evidence>
<dbReference type="SUPFAM" id="SSF49899">
    <property type="entry name" value="Concanavalin A-like lectins/glucanases"/>
    <property type="match status" value="1"/>
</dbReference>
<dbReference type="InterPro" id="IPR013083">
    <property type="entry name" value="Znf_RING/FYVE/PHD"/>
</dbReference>
<organism evidence="6 7">
    <name type="scientific">Tetradesmus obliquus</name>
    <name type="common">Green alga</name>
    <name type="synonym">Acutodesmus obliquus</name>
    <dbReference type="NCBI Taxonomy" id="3088"/>
    <lineage>
        <taxon>Eukaryota</taxon>
        <taxon>Viridiplantae</taxon>
        <taxon>Chlorophyta</taxon>
        <taxon>core chlorophytes</taxon>
        <taxon>Chlorophyceae</taxon>
        <taxon>CS clade</taxon>
        <taxon>Sphaeropleales</taxon>
        <taxon>Scenedesmaceae</taxon>
        <taxon>Tetradesmus</taxon>
    </lineage>
</organism>
<proteinExistence type="predicted"/>
<evidence type="ECO:0000256" key="1">
    <source>
        <dbReference type="ARBA" id="ARBA00022723"/>
    </source>
</evidence>
<dbReference type="InterPro" id="IPR001870">
    <property type="entry name" value="B30.2/SPRY"/>
</dbReference>
<name>A0ABY8TMC6_TETOB</name>